<feature type="chain" id="PRO_5014386875" evidence="2">
    <location>
        <begin position="23"/>
        <end position="89"/>
    </location>
</feature>
<accession>A0A2K6FDW3</accession>
<feature type="region of interest" description="Disordered" evidence="1">
    <location>
        <begin position="25"/>
        <end position="50"/>
    </location>
</feature>
<protein>
    <submittedName>
        <fullName evidence="3">Uncharacterized protein</fullName>
    </submittedName>
</protein>
<dbReference type="Proteomes" id="UP000233160">
    <property type="component" value="Unassembled WGS sequence"/>
</dbReference>
<sequence length="89" mass="9947">MVPPLPWLSWGCCLHLLQPTCSLVPQAPGASTEEMTSSRGSGKTRSPPRHTTELAQAEELLEQQLELYQALLEGREGIQKLKEQIRRPL</sequence>
<dbReference type="OMA" id="GSWRCCS"/>
<evidence type="ECO:0000313" key="4">
    <source>
        <dbReference type="Proteomes" id="UP000233160"/>
    </source>
</evidence>
<keyword evidence="4" id="KW-1185">Reference proteome</keyword>
<feature type="compositionally biased region" description="Polar residues" evidence="1">
    <location>
        <begin position="33"/>
        <end position="44"/>
    </location>
</feature>
<proteinExistence type="predicted"/>
<dbReference type="Pfam" id="PF15707">
    <property type="entry name" value="MCCD1"/>
    <property type="match status" value="1"/>
</dbReference>
<dbReference type="STRING" id="379532.ENSPCOP00000012164"/>
<name>A0A2K6FDW3_PROCO</name>
<dbReference type="PANTHER" id="PTHR37877">
    <property type="entry name" value="MITOCHONDRIAL COILED-COIL DOMAIN PROTEIN 1"/>
    <property type="match status" value="1"/>
</dbReference>
<feature type="signal peptide" evidence="2">
    <location>
        <begin position="1"/>
        <end position="22"/>
    </location>
</feature>
<dbReference type="PANTHER" id="PTHR37877:SF1">
    <property type="entry name" value="MITOCHONDRIAL COILED-COIL DOMAIN PROTEIN 1"/>
    <property type="match status" value="1"/>
</dbReference>
<reference evidence="3" key="1">
    <citation type="submission" date="2025-08" db="UniProtKB">
        <authorList>
            <consortium name="Ensembl"/>
        </authorList>
    </citation>
    <scope>IDENTIFICATION</scope>
</reference>
<organism evidence="3 4">
    <name type="scientific">Propithecus coquereli</name>
    <name type="common">Coquerel's sifaka</name>
    <name type="synonym">Propithecus verreauxi coquereli</name>
    <dbReference type="NCBI Taxonomy" id="379532"/>
    <lineage>
        <taxon>Eukaryota</taxon>
        <taxon>Metazoa</taxon>
        <taxon>Chordata</taxon>
        <taxon>Craniata</taxon>
        <taxon>Vertebrata</taxon>
        <taxon>Euteleostomi</taxon>
        <taxon>Mammalia</taxon>
        <taxon>Eutheria</taxon>
        <taxon>Euarchontoglires</taxon>
        <taxon>Primates</taxon>
        <taxon>Strepsirrhini</taxon>
        <taxon>Lemuriformes</taxon>
        <taxon>Indriidae</taxon>
        <taxon>Propithecus</taxon>
    </lineage>
</organism>
<reference evidence="3" key="2">
    <citation type="submission" date="2025-09" db="UniProtKB">
        <authorList>
            <consortium name="Ensembl"/>
        </authorList>
    </citation>
    <scope>IDENTIFICATION</scope>
</reference>
<evidence type="ECO:0000313" key="3">
    <source>
        <dbReference type="Ensembl" id="ENSPCOP00000012164.1"/>
    </source>
</evidence>
<dbReference type="AlphaFoldDB" id="A0A2K6FDW3"/>
<keyword evidence="2" id="KW-0732">Signal</keyword>
<dbReference type="InterPro" id="IPR031438">
    <property type="entry name" value="MCCD1"/>
</dbReference>
<evidence type="ECO:0000256" key="1">
    <source>
        <dbReference type="SAM" id="MobiDB-lite"/>
    </source>
</evidence>
<evidence type="ECO:0000256" key="2">
    <source>
        <dbReference type="SAM" id="SignalP"/>
    </source>
</evidence>
<dbReference type="Ensembl" id="ENSPCOT00000022756.1">
    <property type="protein sequence ID" value="ENSPCOP00000012164.1"/>
    <property type="gene ID" value="ENSPCOG00000017630.1"/>
</dbReference>